<protein>
    <submittedName>
        <fullName evidence="1">Uncharacterized protein</fullName>
    </submittedName>
</protein>
<proteinExistence type="predicted"/>
<evidence type="ECO:0000313" key="2">
    <source>
        <dbReference type="Proteomes" id="UP000234950"/>
    </source>
</evidence>
<dbReference type="SUPFAM" id="SSF89372">
    <property type="entry name" value="Fucose-specific lectin"/>
    <property type="match status" value="1"/>
</dbReference>
<keyword evidence="2" id="KW-1185">Reference proteome</keyword>
<comment type="caution">
    <text evidence="1">The sequence shown here is derived from an EMBL/GenBank/DDBJ whole genome shotgun (WGS) entry which is preliminary data.</text>
</comment>
<dbReference type="EMBL" id="PGVE01000012">
    <property type="protein sequence ID" value="PLS09599.1"/>
    <property type="molecule type" value="Genomic_DNA"/>
</dbReference>
<reference evidence="1 2" key="1">
    <citation type="submission" date="2017-11" db="EMBL/GenBank/DDBJ databases">
        <title>Comparitive Functional Genomics of Dry Heat Resistant strains isolated from the Viking Spacecraft.</title>
        <authorList>
            <person name="Seuylemezian A."/>
            <person name="Cooper K."/>
            <person name="Vaishampayan P."/>
        </authorList>
    </citation>
    <scope>NUCLEOTIDE SEQUENCE [LARGE SCALE GENOMIC DNA]</scope>
    <source>
        <strain evidence="1 2">V32-6</strain>
    </source>
</reference>
<gene>
    <name evidence="1" type="ORF">CVD27_01825</name>
</gene>
<dbReference type="Gene3D" id="2.120.10.70">
    <property type="entry name" value="Fucose-specific lectin"/>
    <property type="match status" value="2"/>
</dbReference>
<dbReference type="OrthoDB" id="1808441at2"/>
<dbReference type="RefSeq" id="WP_101646183.1">
    <property type="nucleotide sequence ID" value="NZ_PGVE01000012.1"/>
</dbReference>
<evidence type="ECO:0000313" key="1">
    <source>
        <dbReference type="EMBL" id="PLS09599.1"/>
    </source>
</evidence>
<dbReference type="Proteomes" id="UP000234950">
    <property type="component" value="Unassembled WGS sequence"/>
</dbReference>
<dbReference type="AlphaFoldDB" id="A0A2N5HVQ6"/>
<organism evidence="1 2">
    <name type="scientific">Neobacillus cucumis</name>
    <dbReference type="NCBI Taxonomy" id="1740721"/>
    <lineage>
        <taxon>Bacteria</taxon>
        <taxon>Bacillati</taxon>
        <taxon>Bacillota</taxon>
        <taxon>Bacilli</taxon>
        <taxon>Bacillales</taxon>
        <taxon>Bacillaceae</taxon>
        <taxon>Neobacillus</taxon>
    </lineage>
</organism>
<sequence>MAQFMFETVDNSRPVEGMPCLALDKNSNPHIAYADGGRKLILANRVDGSWVQEEVSSAGLVGGSDPTICLRIDSEGNPHIAYLSYDGLLTYGVKRNNHWELNAIPTSRFGDPRGVSGFDFRLHSGRLTPELRDTPYFAYHDLTSNSLGFTRKVEGQFKRMLVIPEDYPWDKGLYPSMVFDGDSETFLISYIEELEQGEPDPALPPLTKVRVTRILDPIEGTVGYTALLDNDHFQVARPTSIAGATQWCVAYADLTNRKLKASVFELGLEEPHKEMVTDTVYPVAPSVALELGIRHGYRIAFGDENKLKLASRDQSGVWVVEIVDPDGGNMASLAYDNLGNAHIAYTAGKTLKYAKGTGVRFH</sequence>
<accession>A0A2N5HVQ6</accession>
<name>A0A2N5HVQ6_9BACI</name>